<feature type="transmembrane region" description="Helical" evidence="1">
    <location>
        <begin position="25"/>
        <end position="44"/>
    </location>
</feature>
<organism evidence="2 3">
    <name type="scientific">Trichinella nativa</name>
    <dbReference type="NCBI Taxonomy" id="6335"/>
    <lineage>
        <taxon>Eukaryota</taxon>
        <taxon>Metazoa</taxon>
        <taxon>Ecdysozoa</taxon>
        <taxon>Nematoda</taxon>
        <taxon>Enoplea</taxon>
        <taxon>Dorylaimia</taxon>
        <taxon>Trichinellida</taxon>
        <taxon>Trichinellidae</taxon>
        <taxon>Trichinella</taxon>
    </lineage>
</organism>
<name>A0A0V1KIK5_9BILA</name>
<keyword evidence="3" id="KW-1185">Reference proteome</keyword>
<dbReference type="EMBL" id="JYDW01001564">
    <property type="protein sequence ID" value="KRZ47025.1"/>
    <property type="molecule type" value="Genomic_DNA"/>
</dbReference>
<sequence length="58" mass="6218">MPSSLDIGLVTSRCEPDSANHLASYSSSAGSLIQLMIMTLLCILKYRKALGSQFPPGF</sequence>
<keyword evidence="1" id="KW-0812">Transmembrane</keyword>
<evidence type="ECO:0000313" key="2">
    <source>
        <dbReference type="EMBL" id="KRZ47025.1"/>
    </source>
</evidence>
<evidence type="ECO:0000313" key="3">
    <source>
        <dbReference type="Proteomes" id="UP000054721"/>
    </source>
</evidence>
<accession>A0A0V1KIK5</accession>
<dbReference type="AlphaFoldDB" id="A0A0V1KIK5"/>
<protein>
    <submittedName>
        <fullName evidence="2">Uncharacterized protein</fullName>
    </submittedName>
</protein>
<evidence type="ECO:0000256" key="1">
    <source>
        <dbReference type="SAM" id="Phobius"/>
    </source>
</evidence>
<proteinExistence type="predicted"/>
<comment type="caution">
    <text evidence="2">The sequence shown here is derived from an EMBL/GenBank/DDBJ whole genome shotgun (WGS) entry which is preliminary data.</text>
</comment>
<gene>
    <name evidence="2" type="ORF">T02_2608</name>
</gene>
<reference evidence="2 3" key="1">
    <citation type="submission" date="2015-05" db="EMBL/GenBank/DDBJ databases">
        <title>Evolution of Trichinella species and genotypes.</title>
        <authorList>
            <person name="Korhonen P.K."/>
            <person name="Edoardo P."/>
            <person name="Giuseppe L.R."/>
            <person name="Gasser R.B."/>
        </authorList>
    </citation>
    <scope>NUCLEOTIDE SEQUENCE [LARGE SCALE GENOMIC DNA]</scope>
    <source>
        <strain evidence="2">ISS10</strain>
    </source>
</reference>
<dbReference type="Proteomes" id="UP000054721">
    <property type="component" value="Unassembled WGS sequence"/>
</dbReference>
<keyword evidence="1" id="KW-0472">Membrane</keyword>
<keyword evidence="1" id="KW-1133">Transmembrane helix</keyword>